<proteinExistence type="predicted"/>
<evidence type="ECO:0000313" key="1">
    <source>
        <dbReference type="EMBL" id="KAG7400416.1"/>
    </source>
</evidence>
<comment type="caution">
    <text evidence="1">The sequence shown here is derived from an EMBL/GenBank/DDBJ whole genome shotgun (WGS) entry which is preliminary data.</text>
</comment>
<name>A0A8T1X3U2_9STRA</name>
<dbReference type="Proteomes" id="UP000693981">
    <property type="component" value="Unassembled WGS sequence"/>
</dbReference>
<dbReference type="EMBL" id="JAGDFL010000030">
    <property type="protein sequence ID" value="KAG7400416.1"/>
    <property type="molecule type" value="Genomic_DNA"/>
</dbReference>
<dbReference type="OrthoDB" id="10491080at2759"/>
<sequence>MQLSVDPPTADLIPWERHLRDIYEGRADETDGLKFFSTRGYYDADESSNAFEKFRERVGLDASWFESATDAETDEEKEIKRIMQSSADLAPADSSSDSKLTPWENHLQAIYDAPIDEYFHGLSFFATHGYYDTDNSAVSPVQELLESFGLEFLYGEFW</sequence>
<accession>A0A8T1X3U2</accession>
<dbReference type="AlphaFoldDB" id="A0A8T1X3U2"/>
<evidence type="ECO:0000313" key="2">
    <source>
        <dbReference type="Proteomes" id="UP000693981"/>
    </source>
</evidence>
<protein>
    <submittedName>
        <fullName evidence="1">Uncharacterized protein</fullName>
    </submittedName>
</protein>
<reference evidence="1" key="1">
    <citation type="submission" date="2021-02" db="EMBL/GenBank/DDBJ databases">
        <authorList>
            <person name="Palmer J.M."/>
        </authorList>
    </citation>
    <scope>NUCLEOTIDE SEQUENCE</scope>
    <source>
        <strain evidence="1">SCRP23</strain>
    </source>
</reference>
<organism evidence="1 2">
    <name type="scientific">Phytophthora boehmeriae</name>
    <dbReference type="NCBI Taxonomy" id="109152"/>
    <lineage>
        <taxon>Eukaryota</taxon>
        <taxon>Sar</taxon>
        <taxon>Stramenopiles</taxon>
        <taxon>Oomycota</taxon>
        <taxon>Peronosporomycetes</taxon>
        <taxon>Peronosporales</taxon>
        <taxon>Peronosporaceae</taxon>
        <taxon>Phytophthora</taxon>
    </lineage>
</organism>
<keyword evidence="2" id="KW-1185">Reference proteome</keyword>
<gene>
    <name evidence="1" type="ORF">PHYBOEH_005791</name>
</gene>